<accession>A0A6G6GHX4</accession>
<feature type="domain" description="Lipocalin-like" evidence="1">
    <location>
        <begin position="29"/>
        <end position="119"/>
    </location>
</feature>
<dbReference type="Pfam" id="PF13648">
    <property type="entry name" value="Lipocalin_4"/>
    <property type="match status" value="1"/>
</dbReference>
<dbReference type="KEGG" id="mgel:G5B37_00980"/>
<dbReference type="EMBL" id="CP049057">
    <property type="protein sequence ID" value="QIE58186.1"/>
    <property type="molecule type" value="Genomic_DNA"/>
</dbReference>
<reference evidence="2 3" key="1">
    <citation type="submission" date="2020-02" db="EMBL/GenBank/DDBJ databases">
        <title>Complete genome sequence of Flavobacteriaceae bacterium.</title>
        <authorList>
            <person name="Kim S.-J."/>
            <person name="Kim Y.-S."/>
            <person name="Kim K.-H."/>
        </authorList>
    </citation>
    <scope>NUCLEOTIDE SEQUENCE [LARGE SCALE GENOMIC DNA]</scope>
    <source>
        <strain evidence="2 3">RR4-40</strain>
    </source>
</reference>
<dbReference type="Proteomes" id="UP000505306">
    <property type="component" value="Chromosome"/>
</dbReference>
<sequence>MKKFLFITSCIVLFSSCGKQDIVINKENLNGYWTIEKVVLTDGNEKKFQMSTTVDFIEVNGNAGVRKKMQPRLDGTFITNNDAETFQLKVEDDSLRMYYKTPYDSWKETVLKAKDSSLVVLNSDGKTYFYKKFEKFDFN</sequence>
<protein>
    <recommendedName>
        <fullName evidence="1">Lipocalin-like domain-containing protein</fullName>
    </recommendedName>
</protein>
<name>A0A6G6GHX4_9FLAO</name>
<dbReference type="PROSITE" id="PS51257">
    <property type="entry name" value="PROKAR_LIPOPROTEIN"/>
    <property type="match status" value="1"/>
</dbReference>
<organism evidence="2 3">
    <name type="scientific">Rasiella rasia</name>
    <dbReference type="NCBI Taxonomy" id="2744027"/>
    <lineage>
        <taxon>Bacteria</taxon>
        <taxon>Pseudomonadati</taxon>
        <taxon>Bacteroidota</taxon>
        <taxon>Flavobacteriia</taxon>
        <taxon>Flavobacteriales</taxon>
        <taxon>Flavobacteriaceae</taxon>
        <taxon>Rasiella</taxon>
    </lineage>
</organism>
<evidence type="ECO:0000313" key="3">
    <source>
        <dbReference type="Proteomes" id="UP000505306"/>
    </source>
</evidence>
<gene>
    <name evidence="2" type="ORF">G5B37_00980</name>
</gene>
<dbReference type="AlphaFoldDB" id="A0A6G6GHX4"/>
<dbReference type="InterPro" id="IPR024311">
    <property type="entry name" value="Lipocalin-like"/>
</dbReference>
<keyword evidence="3" id="KW-1185">Reference proteome</keyword>
<evidence type="ECO:0000259" key="1">
    <source>
        <dbReference type="Pfam" id="PF13648"/>
    </source>
</evidence>
<dbReference type="RefSeq" id="WP_164678184.1">
    <property type="nucleotide sequence ID" value="NZ_CP049057.1"/>
</dbReference>
<evidence type="ECO:0000313" key="2">
    <source>
        <dbReference type="EMBL" id="QIE58186.1"/>
    </source>
</evidence>
<proteinExistence type="predicted"/>